<keyword evidence="6" id="KW-1185">Reference proteome</keyword>
<organism evidence="5 6">
    <name type="scientific">Methylibium petroleiphilum (strain ATCC BAA-1232 / LMG 22953 / PM1)</name>
    <dbReference type="NCBI Taxonomy" id="420662"/>
    <lineage>
        <taxon>Bacteria</taxon>
        <taxon>Pseudomonadati</taxon>
        <taxon>Pseudomonadota</taxon>
        <taxon>Betaproteobacteria</taxon>
        <taxon>Burkholderiales</taxon>
        <taxon>Sphaerotilaceae</taxon>
        <taxon>Methylibium</taxon>
    </lineage>
</organism>
<dbReference type="PANTHER" id="PTHR30629">
    <property type="entry name" value="PROPHAGE INTEGRASE"/>
    <property type="match status" value="1"/>
</dbReference>
<reference evidence="5 6" key="1">
    <citation type="journal article" date="2007" name="J. Bacteriol.">
        <title>Whole-genome analysis of the methyl tert-butyl ether-degrading beta-proteobacterium Methylibium petroleiphilum PM1.</title>
        <authorList>
            <person name="Kane S.R."/>
            <person name="Chakicherla A.Y."/>
            <person name="Chain P.S.G."/>
            <person name="Schmidt R."/>
            <person name="Shin M.W."/>
            <person name="Legler T.C."/>
            <person name="Scow K.M."/>
            <person name="Larimer F.W."/>
            <person name="Lucas S.M."/>
            <person name="Richardson P.M."/>
            <person name="Hristova K.R."/>
        </authorList>
    </citation>
    <scope>NUCLEOTIDE SEQUENCE [LARGE SCALE GENOMIC DNA]</scope>
    <source>
        <strain evidence="6">ATCC BAA-1232 / LMG 22953 / PM1</strain>
    </source>
</reference>
<dbReference type="InterPro" id="IPR050808">
    <property type="entry name" value="Phage_Integrase"/>
</dbReference>
<dbReference type="Pfam" id="PF00589">
    <property type="entry name" value="Phage_integrase"/>
    <property type="match status" value="1"/>
</dbReference>
<dbReference type="eggNOG" id="COG0582">
    <property type="taxonomic scope" value="Bacteria"/>
</dbReference>
<evidence type="ECO:0000256" key="3">
    <source>
        <dbReference type="ARBA" id="ARBA00023172"/>
    </source>
</evidence>
<name>A2SK62_METPP</name>
<evidence type="ECO:0000259" key="4">
    <source>
        <dbReference type="PROSITE" id="PS51898"/>
    </source>
</evidence>
<dbReference type="GO" id="GO:0006310">
    <property type="term" value="P:DNA recombination"/>
    <property type="evidence" value="ECO:0007669"/>
    <property type="project" value="UniProtKB-KW"/>
</dbReference>
<dbReference type="InterPro" id="IPR013762">
    <property type="entry name" value="Integrase-like_cat_sf"/>
</dbReference>
<accession>A2SK62</accession>
<evidence type="ECO:0000256" key="2">
    <source>
        <dbReference type="ARBA" id="ARBA00022908"/>
    </source>
</evidence>
<sequence length="212" mass="24158">MLDEESTKRKPYPMSWAQQAQLLPKLPGHLQRMALFSLNTGARDENVCGLRWDWEVPVPEVGRSVFVVPATAFKSKRPHVLVLNDVAWSLVEGQRGKHKEFVFVYRRERVKHIDIEPAMKYRRVGTINNTAFQAARTEAGLPQVRVHDFRHTFAQRLRDAGVPEEDRALLLGHAVAGMAQHYATSTVERLIEVANKVSETRDRTTILRVVNG</sequence>
<dbReference type="STRING" id="420662.Mpe_A2998"/>
<gene>
    <name evidence="5" type="ordered locus">Mpe_A2998</name>
</gene>
<keyword evidence="2" id="KW-0229">DNA integration</keyword>
<dbReference type="KEGG" id="mpt:Mpe_A2998"/>
<comment type="similarity">
    <text evidence="1">Belongs to the 'phage' integrase family.</text>
</comment>
<dbReference type="EMBL" id="CP000555">
    <property type="protein sequence ID" value="ABM95951.1"/>
    <property type="molecule type" value="Genomic_DNA"/>
</dbReference>
<dbReference type="SUPFAM" id="SSF56349">
    <property type="entry name" value="DNA breaking-rejoining enzymes"/>
    <property type="match status" value="1"/>
</dbReference>
<dbReference type="GO" id="GO:0003677">
    <property type="term" value="F:DNA binding"/>
    <property type="evidence" value="ECO:0007669"/>
    <property type="project" value="InterPro"/>
</dbReference>
<dbReference type="PROSITE" id="PS51898">
    <property type="entry name" value="TYR_RECOMBINASE"/>
    <property type="match status" value="1"/>
</dbReference>
<dbReference type="InterPro" id="IPR002104">
    <property type="entry name" value="Integrase_catalytic"/>
</dbReference>
<feature type="domain" description="Tyr recombinase" evidence="4">
    <location>
        <begin position="9"/>
        <end position="195"/>
    </location>
</feature>
<keyword evidence="3" id="KW-0233">DNA recombination</keyword>
<evidence type="ECO:0000313" key="5">
    <source>
        <dbReference type="EMBL" id="ABM95951.1"/>
    </source>
</evidence>
<dbReference type="RefSeq" id="WP_011830574.1">
    <property type="nucleotide sequence ID" value="NC_008825.1"/>
</dbReference>
<dbReference type="GO" id="GO:0015074">
    <property type="term" value="P:DNA integration"/>
    <property type="evidence" value="ECO:0007669"/>
    <property type="project" value="UniProtKB-KW"/>
</dbReference>
<dbReference type="InterPro" id="IPR011010">
    <property type="entry name" value="DNA_brk_join_enz"/>
</dbReference>
<dbReference type="PANTHER" id="PTHR30629:SF2">
    <property type="entry name" value="PROPHAGE INTEGRASE INTS-RELATED"/>
    <property type="match status" value="1"/>
</dbReference>
<protein>
    <recommendedName>
        <fullName evidence="4">Tyr recombinase domain-containing protein</fullName>
    </recommendedName>
</protein>
<evidence type="ECO:0000256" key="1">
    <source>
        <dbReference type="ARBA" id="ARBA00008857"/>
    </source>
</evidence>
<proteinExistence type="inferred from homology"/>
<dbReference type="Proteomes" id="UP000000366">
    <property type="component" value="Chromosome"/>
</dbReference>
<dbReference type="Gene3D" id="1.10.443.10">
    <property type="entry name" value="Intergrase catalytic core"/>
    <property type="match status" value="1"/>
</dbReference>
<evidence type="ECO:0000313" key="6">
    <source>
        <dbReference type="Proteomes" id="UP000000366"/>
    </source>
</evidence>
<dbReference type="HOGENOM" id="CLU_119059_0_0_4"/>
<dbReference type="AlphaFoldDB" id="A2SK62"/>